<proteinExistence type="predicted"/>
<dbReference type="Proteomes" id="UP000182409">
    <property type="component" value="Unassembled WGS sequence"/>
</dbReference>
<protein>
    <submittedName>
        <fullName evidence="1">Uncharacterized protein</fullName>
    </submittedName>
</protein>
<sequence>METELLDAAVLQLQDELLDAALAQLQNELSAGEN</sequence>
<accession>A0A1H4K7U5</accession>
<name>A0A1H4K7U5_9BACT</name>
<reference evidence="1 2" key="1">
    <citation type="submission" date="2016-10" db="EMBL/GenBank/DDBJ databases">
        <authorList>
            <person name="de Groot N.N."/>
        </authorList>
    </citation>
    <scope>NUCLEOTIDE SEQUENCE [LARGE SCALE GENOMIC DNA]</scope>
    <source>
        <strain evidence="1 2">AB35.6</strain>
    </source>
</reference>
<dbReference type="AlphaFoldDB" id="A0A1H4K7U5"/>
<dbReference type="EMBL" id="FNSD01000001">
    <property type="protein sequence ID" value="SEB53992.1"/>
    <property type="molecule type" value="Genomic_DNA"/>
</dbReference>
<evidence type="ECO:0000313" key="2">
    <source>
        <dbReference type="Proteomes" id="UP000182409"/>
    </source>
</evidence>
<gene>
    <name evidence="1" type="ORF">SAMN05443244_1028</name>
</gene>
<organism evidence="1 2">
    <name type="scientific">Terriglobus roseus</name>
    <dbReference type="NCBI Taxonomy" id="392734"/>
    <lineage>
        <taxon>Bacteria</taxon>
        <taxon>Pseudomonadati</taxon>
        <taxon>Acidobacteriota</taxon>
        <taxon>Terriglobia</taxon>
        <taxon>Terriglobales</taxon>
        <taxon>Acidobacteriaceae</taxon>
        <taxon>Terriglobus</taxon>
    </lineage>
</organism>
<evidence type="ECO:0000313" key="1">
    <source>
        <dbReference type="EMBL" id="SEB53992.1"/>
    </source>
</evidence>